<keyword evidence="1" id="KW-0732">Signal</keyword>
<reference evidence="2" key="1">
    <citation type="submission" date="2020-09" db="EMBL/GenBank/DDBJ databases">
        <title>A novel bacterium of genus Paenibacillus, isolated from South China Sea.</title>
        <authorList>
            <person name="Huang H."/>
            <person name="Mo K."/>
            <person name="Hu Y."/>
        </authorList>
    </citation>
    <scope>NUCLEOTIDE SEQUENCE</scope>
    <source>
        <strain evidence="2">IB182493</strain>
    </source>
</reference>
<protein>
    <submittedName>
        <fullName evidence="2">Uncharacterized protein</fullName>
    </submittedName>
</protein>
<evidence type="ECO:0000313" key="3">
    <source>
        <dbReference type="Proteomes" id="UP000632125"/>
    </source>
</evidence>
<comment type="caution">
    <text evidence="2">The sequence shown here is derived from an EMBL/GenBank/DDBJ whole genome shotgun (WGS) entry which is preliminary data.</text>
</comment>
<keyword evidence="3" id="KW-1185">Reference proteome</keyword>
<organism evidence="2 3">
    <name type="scientific">Paenibacillus arenilitoris</name>
    <dbReference type="NCBI Taxonomy" id="2772299"/>
    <lineage>
        <taxon>Bacteria</taxon>
        <taxon>Bacillati</taxon>
        <taxon>Bacillota</taxon>
        <taxon>Bacilli</taxon>
        <taxon>Bacillales</taxon>
        <taxon>Paenibacillaceae</taxon>
        <taxon>Paenibacillus</taxon>
    </lineage>
</organism>
<accession>A0A927CV34</accession>
<sequence length="168" mass="18225">MKKKITATVLTVGAAFALIAGNGIMTTYAATSEEAQQVEVIGQHQQPEIAGPGSVPGIQIKDVPVNEKVAVVNAEKAIQEKFKVSLSGMNITYTLSTRADREGTFYFVTFEDQTYNYSDEELLKAKRDLKEGKDIGIEMNDIYTAFVNAETGEIDSVEKNPTAPEGAN</sequence>
<dbReference type="RefSeq" id="WP_190867002.1">
    <property type="nucleotide sequence ID" value="NZ_JACXIY010000046.1"/>
</dbReference>
<dbReference type="AlphaFoldDB" id="A0A927CV34"/>
<gene>
    <name evidence="2" type="ORF">IDH41_27745</name>
</gene>
<dbReference type="Proteomes" id="UP000632125">
    <property type="component" value="Unassembled WGS sequence"/>
</dbReference>
<proteinExistence type="predicted"/>
<name>A0A927CV34_9BACL</name>
<feature type="signal peptide" evidence="1">
    <location>
        <begin position="1"/>
        <end position="29"/>
    </location>
</feature>
<evidence type="ECO:0000313" key="2">
    <source>
        <dbReference type="EMBL" id="MBD2872381.1"/>
    </source>
</evidence>
<feature type="chain" id="PRO_5038108061" evidence="1">
    <location>
        <begin position="30"/>
        <end position="168"/>
    </location>
</feature>
<evidence type="ECO:0000256" key="1">
    <source>
        <dbReference type="SAM" id="SignalP"/>
    </source>
</evidence>
<dbReference type="EMBL" id="JACXIY010000046">
    <property type="protein sequence ID" value="MBD2872381.1"/>
    <property type="molecule type" value="Genomic_DNA"/>
</dbReference>